<dbReference type="InterPro" id="IPR012337">
    <property type="entry name" value="RNaseH-like_sf"/>
</dbReference>
<dbReference type="EMBL" id="GG693851">
    <property type="protein sequence ID" value="EES53998.1"/>
    <property type="molecule type" value="Genomic_DNA"/>
</dbReference>
<evidence type="ECO:0000313" key="3">
    <source>
        <dbReference type="Proteomes" id="UP000009374"/>
    </source>
</evidence>
<dbReference type="AlphaFoldDB" id="C6HTN3"/>
<reference evidence="2 3" key="1">
    <citation type="journal article" date="2009" name="Appl. Environ. Microbiol.">
        <title>Community genomic and proteomic analyses of chemoautotrophic iron-oxidizing "Leptospirillum rubarum" (Group II) and "Leptospirillum ferrodiazotrophum" (Group III) bacteria in acid mine drainage biofilms.</title>
        <authorList>
            <person name="Goltsman D.S."/>
            <person name="Denef V.J."/>
            <person name="Singer S.W."/>
            <person name="VerBerkmoes N.C."/>
            <person name="Lefsrud M."/>
            <person name="Mueller R.S."/>
            <person name="Dick G.J."/>
            <person name="Sun C.L."/>
            <person name="Wheeler K.E."/>
            <person name="Zemla A."/>
            <person name="Baker B.J."/>
            <person name="Hauser L."/>
            <person name="Land M."/>
            <person name="Shah M.B."/>
            <person name="Thelen M.P."/>
            <person name="Hettich R.L."/>
            <person name="Banfield J.F."/>
        </authorList>
    </citation>
    <scope>NUCLEOTIDE SEQUENCE [LARGE SCALE GENOMIC DNA]</scope>
</reference>
<sequence>MCPGRNLSSVTQEKAALEKAARELAKTPFFCERDAQAAGEEFCRSHKSRFFPLSFTVETKTVKEPRPGRGRPKKGESLPETSVFLVNVTVGGVDPAAVAQERDRKACFVLITNLPKETASARTILDEYKGQASAENIFGAFVKNPLVLDAFFLKKKERLEALGMVLLLAALVYMFVQYKMRQAKEPFDRPPRGMMTKPTTREVLQHLSLKKHGLRYRI</sequence>
<accession>C6HTN3</accession>
<dbReference type="PANTHER" id="PTHR34614:SF2">
    <property type="entry name" value="TRANSPOSASE IS4-LIKE DOMAIN-CONTAINING PROTEIN"/>
    <property type="match status" value="1"/>
</dbReference>
<organism evidence="2 3">
    <name type="scientific">Leptospirillum ferrodiazotrophum</name>
    <dbReference type="NCBI Taxonomy" id="412449"/>
    <lineage>
        <taxon>Bacteria</taxon>
        <taxon>Pseudomonadati</taxon>
        <taxon>Nitrospirota</taxon>
        <taxon>Nitrospiria</taxon>
        <taxon>Nitrospirales</taxon>
        <taxon>Nitrospiraceae</taxon>
        <taxon>Leptospirillum</taxon>
    </lineage>
</organism>
<dbReference type="PANTHER" id="PTHR34614">
    <property type="match status" value="1"/>
</dbReference>
<keyword evidence="1" id="KW-1133">Transmembrane helix</keyword>
<keyword evidence="1" id="KW-0472">Membrane</keyword>
<protein>
    <submittedName>
        <fullName evidence="2">Probable transposase</fullName>
    </submittedName>
</protein>
<dbReference type="Proteomes" id="UP000009374">
    <property type="component" value="Unassembled WGS sequence"/>
</dbReference>
<keyword evidence="3" id="KW-1185">Reference proteome</keyword>
<evidence type="ECO:0000313" key="2">
    <source>
        <dbReference type="EMBL" id="EES53998.1"/>
    </source>
</evidence>
<evidence type="ECO:0000256" key="1">
    <source>
        <dbReference type="SAM" id="Phobius"/>
    </source>
</evidence>
<proteinExistence type="predicted"/>
<dbReference type="SUPFAM" id="SSF53098">
    <property type="entry name" value="Ribonuclease H-like"/>
    <property type="match status" value="1"/>
</dbReference>
<feature type="transmembrane region" description="Helical" evidence="1">
    <location>
        <begin position="159"/>
        <end position="176"/>
    </location>
</feature>
<gene>
    <name evidence="2" type="ORF">UBAL3_24060016</name>
</gene>
<name>C6HTN3_9BACT</name>
<keyword evidence="1" id="KW-0812">Transmembrane</keyword>